<evidence type="ECO:0000256" key="2">
    <source>
        <dbReference type="ARBA" id="ARBA00022603"/>
    </source>
</evidence>
<dbReference type="InterPro" id="IPR001525">
    <property type="entry name" value="C5_MeTfrase"/>
</dbReference>
<dbReference type="InterPro" id="IPR050390">
    <property type="entry name" value="C5-Methyltransferase"/>
</dbReference>
<gene>
    <name evidence="7" type="ORF">SAMN04487860_10390</name>
</gene>
<evidence type="ECO:0000256" key="1">
    <source>
        <dbReference type="ARBA" id="ARBA00011975"/>
    </source>
</evidence>
<dbReference type="GO" id="GO:0032259">
    <property type="term" value="P:methylation"/>
    <property type="evidence" value="ECO:0007669"/>
    <property type="project" value="UniProtKB-KW"/>
</dbReference>
<dbReference type="RefSeq" id="WP_072949158.1">
    <property type="nucleotide sequence ID" value="NZ_FRCT01000003.1"/>
</dbReference>
<reference evidence="7 8" key="1">
    <citation type="submission" date="2016-11" db="EMBL/GenBank/DDBJ databases">
        <authorList>
            <person name="Jaros S."/>
            <person name="Januszkiewicz K."/>
            <person name="Wedrychowicz H."/>
        </authorList>
    </citation>
    <scope>NUCLEOTIDE SEQUENCE [LARGE SCALE GENOMIC DNA]</scope>
    <source>
        <strain evidence="7 8">Y1</strain>
    </source>
</reference>
<evidence type="ECO:0000256" key="4">
    <source>
        <dbReference type="ARBA" id="ARBA00022691"/>
    </source>
</evidence>
<keyword evidence="3 6" id="KW-0808">Transferase</keyword>
<dbReference type="OrthoDB" id="9813719at2"/>
<protein>
    <recommendedName>
        <fullName evidence="1">DNA (cytosine-5-)-methyltransferase</fullName>
        <ecNumber evidence="1">2.1.1.37</ecNumber>
    </recommendedName>
</protein>
<keyword evidence="2 6" id="KW-0489">Methyltransferase</keyword>
<feature type="active site" evidence="6">
    <location>
        <position position="73"/>
    </location>
</feature>
<dbReference type="GO" id="GO:0009307">
    <property type="term" value="P:DNA restriction-modification system"/>
    <property type="evidence" value="ECO:0007669"/>
    <property type="project" value="UniProtKB-KW"/>
</dbReference>
<organism evidence="7 8">
    <name type="scientific">Ruminococcus flavefaciens</name>
    <dbReference type="NCBI Taxonomy" id="1265"/>
    <lineage>
        <taxon>Bacteria</taxon>
        <taxon>Bacillati</taxon>
        <taxon>Bacillota</taxon>
        <taxon>Clostridia</taxon>
        <taxon>Eubacteriales</taxon>
        <taxon>Oscillospiraceae</taxon>
        <taxon>Ruminococcus</taxon>
    </lineage>
</organism>
<dbReference type="EC" id="2.1.1.37" evidence="1"/>
<accession>A0A1M7HTW9</accession>
<keyword evidence="5" id="KW-0680">Restriction system</keyword>
<dbReference type="PROSITE" id="PS00094">
    <property type="entry name" value="C5_MTASE_1"/>
    <property type="match status" value="1"/>
</dbReference>
<evidence type="ECO:0000313" key="7">
    <source>
        <dbReference type="EMBL" id="SHM31868.1"/>
    </source>
</evidence>
<dbReference type="AlphaFoldDB" id="A0A1M7HTW9"/>
<evidence type="ECO:0000256" key="5">
    <source>
        <dbReference type="ARBA" id="ARBA00022747"/>
    </source>
</evidence>
<proteinExistence type="inferred from homology"/>
<dbReference type="EMBL" id="FRCT01000003">
    <property type="protein sequence ID" value="SHM31868.1"/>
    <property type="molecule type" value="Genomic_DNA"/>
</dbReference>
<evidence type="ECO:0000313" key="8">
    <source>
        <dbReference type="Proteomes" id="UP000184394"/>
    </source>
</evidence>
<dbReference type="Gene3D" id="3.90.120.10">
    <property type="entry name" value="DNA Methylase, subunit A, domain 2"/>
    <property type="match status" value="1"/>
</dbReference>
<dbReference type="Proteomes" id="UP000184394">
    <property type="component" value="Unassembled WGS sequence"/>
</dbReference>
<dbReference type="GO" id="GO:0003886">
    <property type="term" value="F:DNA (cytosine-5-)-methyltransferase activity"/>
    <property type="evidence" value="ECO:0007669"/>
    <property type="project" value="UniProtKB-EC"/>
</dbReference>
<sequence length="297" mass="33390">MRVLSLFDGISCGMAALERAGIPVERYVAYEINEPSIKISKKNYPNIEHKGDVTNADFSEYIGFDLLIGGSPCQDLSGLNTVYRQKDKTGLQGEKSRLFYAYVDALNTVAPKYFLFENVASMKAEWRDEITRELGVEPVMINSALVSAQERKRLYWTNIPNVTQPSDKGIVLDDIILSAEKVPEKYWYRDKKYTLNGEDDRVIATLDGENIFSENKRVFNPKYKCGTLCGDGAGGNLQKKVYQNGAVRKLTPLEYERLQTLPDNYTEGAADSHRYTAVGNGWTVDVIAHIMGGLRDE</sequence>
<dbReference type="PROSITE" id="PS51679">
    <property type="entry name" value="SAM_MT_C5"/>
    <property type="match status" value="1"/>
</dbReference>
<dbReference type="Gene3D" id="3.40.50.150">
    <property type="entry name" value="Vaccinia Virus protein VP39"/>
    <property type="match status" value="1"/>
</dbReference>
<dbReference type="InterPro" id="IPR018117">
    <property type="entry name" value="C5_DNA_meth_AS"/>
</dbReference>
<keyword evidence="4 6" id="KW-0949">S-adenosyl-L-methionine</keyword>
<name>A0A1M7HTW9_RUMFL</name>
<dbReference type="PANTHER" id="PTHR23068">
    <property type="entry name" value="DNA CYTOSINE-5- -METHYLTRANSFERASE 3-RELATED"/>
    <property type="match status" value="1"/>
</dbReference>
<evidence type="ECO:0000256" key="3">
    <source>
        <dbReference type="ARBA" id="ARBA00022679"/>
    </source>
</evidence>
<dbReference type="InterPro" id="IPR029063">
    <property type="entry name" value="SAM-dependent_MTases_sf"/>
</dbReference>
<dbReference type="SUPFAM" id="SSF53335">
    <property type="entry name" value="S-adenosyl-L-methionine-dependent methyltransferases"/>
    <property type="match status" value="1"/>
</dbReference>
<dbReference type="PANTHER" id="PTHR23068:SF25">
    <property type="entry name" value="DNA (CYTOSINE-5)-METHYLTRANSFERASE DRM2"/>
    <property type="match status" value="1"/>
</dbReference>
<comment type="similarity">
    <text evidence="6">Belongs to the class I-like SAM-binding methyltransferase superfamily. C5-methyltransferase family.</text>
</comment>
<evidence type="ECO:0000256" key="6">
    <source>
        <dbReference type="PROSITE-ProRule" id="PRU01016"/>
    </source>
</evidence>
<dbReference type="Pfam" id="PF00145">
    <property type="entry name" value="DNA_methylase"/>
    <property type="match status" value="1"/>
</dbReference>